<accession>H1DCW0</accession>
<dbReference type="eggNOG" id="ENOG502Z7SV">
    <property type="taxonomic scope" value="Bacteria"/>
</dbReference>
<dbReference type="PATRIC" id="fig|742817.3.peg.173"/>
<protein>
    <recommendedName>
        <fullName evidence="3">DUF4987 domain-containing protein</fullName>
    </recommendedName>
</protein>
<dbReference type="EMBL" id="ADMC01000001">
    <property type="protein sequence ID" value="EHP51165.1"/>
    <property type="molecule type" value="Genomic_DNA"/>
</dbReference>
<dbReference type="STRING" id="742817.HMPREF9449_00167"/>
<name>H1DCW0_9BACT</name>
<gene>
    <name evidence="1" type="ORF">HMPREF9449_00167</name>
</gene>
<dbReference type="Proteomes" id="UP000004892">
    <property type="component" value="Unassembled WGS sequence"/>
</dbReference>
<dbReference type="InterPro" id="IPR025396">
    <property type="entry name" value="DUF4302"/>
</dbReference>
<dbReference type="Pfam" id="PF14135">
    <property type="entry name" value="DUF4302"/>
    <property type="match status" value="1"/>
</dbReference>
<evidence type="ECO:0000313" key="2">
    <source>
        <dbReference type="Proteomes" id="UP000004892"/>
    </source>
</evidence>
<evidence type="ECO:0000313" key="1">
    <source>
        <dbReference type="EMBL" id="EHP51165.1"/>
    </source>
</evidence>
<dbReference type="HOGENOM" id="CLU_050523_2_0_10"/>
<dbReference type="GeneID" id="98070624"/>
<sequence>MRNTIYIVIFLFSFCLQACVEDEKDIFDKPSTERLSEALKQYQKILTEVPNGWLMEYYPKGDCAYGGYIILLSFTEEEVFMSSETNPTPVSSLYSLKGDTGPVLSFDTYNQVFHFFSDPSVPGLEGLGYEGDYEFIIVGKEKDELILEGKKTGNTIRMKPLPTGQSWEETLASIKHIIQVTTPPEGCCYRMEVDGNPVLIERKGRALLPETGGRTLELDYVNGSDTLTLNVPFIYTTTGIKFYQPVQIGGKEIQYFDWSEIERNLQCTDNNVDARISTIPMSPNKKYAYSTLNWYLTLKVISSPFLTRWLNANQILKDQQGLSLYKIFLSYDAEYEGQFLEVDLTDGYNIYACLLLMYVKPVKWTEDEIDISFSGLVDDNGNAFYGNGGKEIVEMMSGRYSLTGNPSDNPTSFFFQKTDGSDVWFELSIE</sequence>
<organism evidence="1 2">
    <name type="scientific">Odoribacter laneus YIT 12061</name>
    <dbReference type="NCBI Taxonomy" id="742817"/>
    <lineage>
        <taxon>Bacteria</taxon>
        <taxon>Pseudomonadati</taxon>
        <taxon>Bacteroidota</taxon>
        <taxon>Bacteroidia</taxon>
        <taxon>Bacteroidales</taxon>
        <taxon>Odoribacteraceae</taxon>
        <taxon>Odoribacter</taxon>
    </lineage>
</organism>
<evidence type="ECO:0008006" key="3">
    <source>
        <dbReference type="Google" id="ProtNLM"/>
    </source>
</evidence>
<proteinExistence type="predicted"/>
<keyword evidence="2" id="KW-1185">Reference proteome</keyword>
<reference evidence="1 2" key="1">
    <citation type="submission" date="2012-01" db="EMBL/GenBank/DDBJ databases">
        <title>The Genome Sequence of Odoribacter laneus YIT 12061.</title>
        <authorList>
            <consortium name="The Broad Institute Genome Sequencing Platform"/>
            <person name="Earl A."/>
            <person name="Ward D."/>
            <person name="Feldgarden M."/>
            <person name="Gevers D."/>
            <person name="Morotomi M."/>
            <person name="Young S.K."/>
            <person name="Zeng Q."/>
            <person name="Gargeya S."/>
            <person name="Fitzgerald M."/>
            <person name="Haas B."/>
            <person name="Abouelleil A."/>
            <person name="Alvarado L."/>
            <person name="Arachchi H.M."/>
            <person name="Berlin A."/>
            <person name="Chapman S.B."/>
            <person name="Gearin G."/>
            <person name="Goldberg J."/>
            <person name="Griggs A."/>
            <person name="Gujja S."/>
            <person name="Hansen M."/>
            <person name="Heiman D."/>
            <person name="Howarth C."/>
            <person name="Larimer J."/>
            <person name="Lui A."/>
            <person name="MacDonald P.J.P."/>
            <person name="McCowen C."/>
            <person name="Montmayeur A."/>
            <person name="Murphy C."/>
            <person name="Neiman D."/>
            <person name="Pearson M."/>
            <person name="Priest M."/>
            <person name="Roberts A."/>
            <person name="Saif S."/>
            <person name="Shea T."/>
            <person name="Sisk P."/>
            <person name="Stolte C."/>
            <person name="Sykes S."/>
            <person name="Wortman J."/>
            <person name="Nusbaum C."/>
            <person name="Birren B."/>
        </authorList>
    </citation>
    <scope>NUCLEOTIDE SEQUENCE [LARGE SCALE GENOMIC DNA]</scope>
    <source>
        <strain evidence="1 2">YIT 12061</strain>
    </source>
</reference>
<dbReference type="RefSeq" id="WP_009135321.1">
    <property type="nucleotide sequence ID" value="NZ_JH594596.1"/>
</dbReference>
<comment type="caution">
    <text evidence="1">The sequence shown here is derived from an EMBL/GenBank/DDBJ whole genome shotgun (WGS) entry which is preliminary data.</text>
</comment>
<dbReference type="AlphaFoldDB" id="H1DCW0"/>